<dbReference type="NCBIfam" id="NF004975">
    <property type="entry name" value="PRK06348.1"/>
    <property type="match status" value="1"/>
</dbReference>
<comment type="cofactor">
    <cofactor evidence="1 6">
        <name>pyridoxal 5'-phosphate</name>
        <dbReference type="ChEBI" id="CHEBI:597326"/>
    </cofactor>
</comment>
<feature type="domain" description="Aminotransferase class I/classII large" evidence="7">
    <location>
        <begin position="28"/>
        <end position="377"/>
    </location>
</feature>
<proteinExistence type="inferred from homology"/>
<dbReference type="PANTHER" id="PTHR46383">
    <property type="entry name" value="ASPARTATE AMINOTRANSFERASE"/>
    <property type="match status" value="1"/>
</dbReference>
<dbReference type="SUPFAM" id="SSF53383">
    <property type="entry name" value="PLP-dependent transferases"/>
    <property type="match status" value="1"/>
</dbReference>
<dbReference type="InterPro" id="IPR015424">
    <property type="entry name" value="PyrdxlP-dep_Trfase"/>
</dbReference>
<dbReference type="InterPro" id="IPR015422">
    <property type="entry name" value="PyrdxlP-dep_Trfase_small"/>
</dbReference>
<evidence type="ECO:0000256" key="5">
    <source>
        <dbReference type="ARBA" id="ARBA00022898"/>
    </source>
</evidence>
<dbReference type="InterPro" id="IPR004838">
    <property type="entry name" value="NHTrfase_class1_PyrdxlP-BS"/>
</dbReference>
<dbReference type="PROSITE" id="PS00105">
    <property type="entry name" value="AA_TRANSFER_CLASS_1"/>
    <property type="match status" value="1"/>
</dbReference>
<accession>A0ABY8EH96</accession>
<dbReference type="EC" id="2.6.1.-" evidence="6"/>
<dbReference type="RefSeq" id="WP_277733130.1">
    <property type="nucleotide sequence ID" value="NZ_CP120733.1"/>
</dbReference>
<keyword evidence="9" id="KW-1185">Reference proteome</keyword>
<comment type="similarity">
    <text evidence="2 6">Belongs to the class-I pyridoxal-phosphate-dependent aminotransferase family.</text>
</comment>
<dbReference type="EMBL" id="CP120733">
    <property type="protein sequence ID" value="WFD11144.1"/>
    <property type="molecule type" value="Genomic_DNA"/>
</dbReference>
<evidence type="ECO:0000313" key="8">
    <source>
        <dbReference type="EMBL" id="WFD11144.1"/>
    </source>
</evidence>
<dbReference type="GO" id="GO:0008483">
    <property type="term" value="F:transaminase activity"/>
    <property type="evidence" value="ECO:0007669"/>
    <property type="project" value="UniProtKB-KW"/>
</dbReference>
<dbReference type="InterPro" id="IPR050596">
    <property type="entry name" value="AspAT/PAT-like"/>
</dbReference>
<evidence type="ECO:0000256" key="6">
    <source>
        <dbReference type="RuleBase" id="RU000481"/>
    </source>
</evidence>
<keyword evidence="3 6" id="KW-0032">Aminotransferase</keyword>
<name>A0ABY8EH96_9FIRM</name>
<evidence type="ECO:0000313" key="9">
    <source>
        <dbReference type="Proteomes" id="UP001222800"/>
    </source>
</evidence>
<evidence type="ECO:0000256" key="2">
    <source>
        <dbReference type="ARBA" id="ARBA00007441"/>
    </source>
</evidence>
<sequence>MKYISKRYSSKTITPMAESMNHTNEYEDLIDLSLGDPDINTDIRIIDKAFEDARDGHTHYTDSLGYLELREKICNYYKEQYSYNIDTKECMITTSGCHAMYLVLEAILDDGDEVIIHEPYFTPYKEQVEMARGNPIFLKTYEEDEFKINIDNLEKSITDKTKAIIINTPNNPTGACFDKNTLQDIARICIEKDIVVIADDIYTLFMYEDEFIPITTLDKMRERTITIGSFSKDYAMTGWRIGYILGSDYIIQTIRSINENSVFTAPSISQRAAIHALDMRNKVQPSIKDEYRKRIYYAYERIKSIPNMSVIKPKGSIYLFVNIKRTGLTTKEVVDRILNEAHVLTIAGEAFGESGSGYIRIAVTQSIDVLKEAFDRISTMDIF</sequence>
<dbReference type="InterPro" id="IPR004839">
    <property type="entry name" value="Aminotransferase_I/II_large"/>
</dbReference>
<evidence type="ECO:0000259" key="7">
    <source>
        <dbReference type="Pfam" id="PF00155"/>
    </source>
</evidence>
<evidence type="ECO:0000256" key="1">
    <source>
        <dbReference type="ARBA" id="ARBA00001933"/>
    </source>
</evidence>
<protein>
    <recommendedName>
        <fullName evidence="6">Aminotransferase</fullName>
        <ecNumber evidence="6">2.6.1.-</ecNumber>
    </recommendedName>
</protein>
<organism evidence="8 9">
    <name type="scientific">Tepidibacter hydrothermalis</name>
    <dbReference type="NCBI Taxonomy" id="3036126"/>
    <lineage>
        <taxon>Bacteria</taxon>
        <taxon>Bacillati</taxon>
        <taxon>Bacillota</taxon>
        <taxon>Clostridia</taxon>
        <taxon>Peptostreptococcales</taxon>
        <taxon>Peptostreptococcaceae</taxon>
        <taxon>Tepidibacter</taxon>
    </lineage>
</organism>
<dbReference type="Pfam" id="PF00155">
    <property type="entry name" value="Aminotran_1_2"/>
    <property type="match status" value="1"/>
</dbReference>
<dbReference type="Proteomes" id="UP001222800">
    <property type="component" value="Chromosome"/>
</dbReference>
<evidence type="ECO:0000256" key="4">
    <source>
        <dbReference type="ARBA" id="ARBA00022679"/>
    </source>
</evidence>
<evidence type="ECO:0000256" key="3">
    <source>
        <dbReference type="ARBA" id="ARBA00022576"/>
    </source>
</evidence>
<dbReference type="InterPro" id="IPR015421">
    <property type="entry name" value="PyrdxlP-dep_Trfase_major"/>
</dbReference>
<dbReference type="Gene3D" id="3.90.1150.10">
    <property type="entry name" value="Aspartate Aminotransferase, domain 1"/>
    <property type="match status" value="1"/>
</dbReference>
<dbReference type="PANTHER" id="PTHR46383:SF1">
    <property type="entry name" value="ASPARTATE AMINOTRANSFERASE"/>
    <property type="match status" value="1"/>
</dbReference>
<dbReference type="Gene3D" id="3.40.640.10">
    <property type="entry name" value="Type I PLP-dependent aspartate aminotransferase-like (Major domain)"/>
    <property type="match status" value="1"/>
</dbReference>
<dbReference type="CDD" id="cd00609">
    <property type="entry name" value="AAT_like"/>
    <property type="match status" value="1"/>
</dbReference>
<gene>
    <name evidence="8" type="ORF">P4S50_03445</name>
</gene>
<reference evidence="8 9" key="1">
    <citation type="submission" date="2023-03" db="EMBL/GenBank/DDBJ databases">
        <title>Complete genome sequence of Tepidibacter sp. SWIR-1, isolated from a deep-sea hydrothermal vent.</title>
        <authorList>
            <person name="Li X."/>
        </authorList>
    </citation>
    <scope>NUCLEOTIDE SEQUENCE [LARGE SCALE GENOMIC DNA]</scope>
    <source>
        <strain evidence="8 9">SWIR-1</strain>
    </source>
</reference>
<keyword evidence="4 6" id="KW-0808">Transferase</keyword>
<keyword evidence="5" id="KW-0663">Pyridoxal phosphate</keyword>